<dbReference type="VEuPathDB" id="CryptoDB:CPATCC_0029460"/>
<evidence type="ECO:0000313" key="1">
    <source>
        <dbReference type="EMBL" id="QOY43096.1"/>
    </source>
</evidence>
<dbReference type="EMBL" id="CP044421">
    <property type="protein sequence ID" value="QOY43096.1"/>
    <property type="molecule type" value="Genomic_DNA"/>
</dbReference>
<proteinExistence type="predicted"/>
<evidence type="ECO:0000313" key="2">
    <source>
        <dbReference type="Proteomes" id="UP000593906"/>
    </source>
</evidence>
<sequence length="294" mass="34356">MNDKFLQKANRNDSLIEFVRYILSSRSSSFPKLSLPELHRDSELPPFFKVEKLMFERHERENKKIKFFNKCLQIAPLYPEKCNKRVAFRYHNRQPEKFSHFNLSNKKSNLSLNQKANLNGNSGSGLMCKSITPLRERICLACRKNSLLRHNNQKKNKYTEKNQNLILDYSKATMHDNKMFAMNELFQKLLNTNSAILNSVFEEDKKAMEPFRRTGDSLKINNCISKNVINDNLADSQIKEMFQQMSISLNNSEINEESHSQHSMKKYLQLLNTDPITLKNKSLATILSIERLSI</sequence>
<dbReference type="Proteomes" id="UP000593906">
    <property type="component" value="Chromosome 2"/>
</dbReference>
<dbReference type="AlphaFoldDB" id="A0A7S7LKK8"/>
<name>A0A7S7LKK8_CRYPV</name>
<accession>A0A7S7LKK8</accession>
<protein>
    <submittedName>
        <fullName evidence="1">Uncharacterized protein</fullName>
    </submittedName>
</protein>
<gene>
    <name evidence="1" type="ORF">CPATCC_000805</name>
</gene>
<reference evidence="1 2" key="1">
    <citation type="submission" date="2019-09" db="EMBL/GenBank/DDBJ databases">
        <title>Consistent, comparative and evidence-based genome assembly and annotation for Cryptosporidium parvum, C. hominis and C. tyzzeri.</title>
        <authorList>
            <person name="Baptista R.P."/>
            <person name="Li Y."/>
            <person name="Sateriale A."/>
            <person name="Ansell B."/>
            <person name="Jex A."/>
            <person name="Sanders M."/>
            <person name="Brooks K."/>
            <person name="Tracey A."/>
            <person name="Berriman M."/>
            <person name="Striepen B."/>
            <person name="Cotton J.A."/>
            <person name="Kissinger J.C."/>
        </authorList>
    </citation>
    <scope>NUCLEOTIDE SEQUENCE [LARGE SCALE GENOMIC DNA]</scope>
    <source>
        <strain evidence="1 2">IOWA-ATCC</strain>
    </source>
</reference>
<organism evidence="1 2">
    <name type="scientific">Cryptosporidium parvum</name>
    <dbReference type="NCBI Taxonomy" id="5807"/>
    <lineage>
        <taxon>Eukaryota</taxon>
        <taxon>Sar</taxon>
        <taxon>Alveolata</taxon>
        <taxon>Apicomplexa</taxon>
        <taxon>Conoidasida</taxon>
        <taxon>Coccidia</taxon>
        <taxon>Eucoccidiorida</taxon>
        <taxon>Eimeriorina</taxon>
        <taxon>Cryptosporidiidae</taxon>
        <taxon>Cryptosporidium</taxon>
    </lineage>
</organism>